<feature type="domain" description="4Fe-4S ferredoxin-type" evidence="19">
    <location>
        <begin position="93"/>
        <end position="122"/>
    </location>
</feature>
<dbReference type="Proteomes" id="UP000516072">
    <property type="component" value="Chromosome"/>
</dbReference>
<evidence type="ECO:0000313" key="20">
    <source>
        <dbReference type="EMBL" id="CAB1274587.1"/>
    </source>
</evidence>
<dbReference type="GO" id="GO:0009060">
    <property type="term" value="P:aerobic respiration"/>
    <property type="evidence" value="ECO:0007669"/>
    <property type="project" value="TreeGrafter"/>
</dbReference>
<dbReference type="InterPro" id="IPR010226">
    <property type="entry name" value="NADH_quinone_OxRdtase_chainI"/>
</dbReference>
<dbReference type="GO" id="GO:0048038">
    <property type="term" value="F:quinone binding"/>
    <property type="evidence" value="ECO:0007669"/>
    <property type="project" value="UniProtKB-KW"/>
</dbReference>
<keyword evidence="5 18" id="KW-0874">Quinone</keyword>
<accession>A0A7G1Q7K9</accession>
<evidence type="ECO:0000313" key="21">
    <source>
        <dbReference type="Proteomes" id="UP000516072"/>
    </source>
</evidence>
<evidence type="ECO:0000256" key="13">
    <source>
        <dbReference type="ARBA" id="ARBA00023136"/>
    </source>
</evidence>
<evidence type="ECO:0000256" key="9">
    <source>
        <dbReference type="ARBA" id="ARBA00023004"/>
    </source>
</evidence>
<feature type="binding site" evidence="18">
    <location>
        <position position="66"/>
    </location>
    <ligand>
        <name>[4Fe-4S] cluster</name>
        <dbReference type="ChEBI" id="CHEBI:49883"/>
        <label>1</label>
    </ligand>
</feature>
<evidence type="ECO:0000256" key="8">
    <source>
        <dbReference type="ARBA" id="ARBA00022967"/>
    </source>
</evidence>
<dbReference type="FunFam" id="3.30.70.3270:FF:000003">
    <property type="entry name" value="NADH-quinone oxidoreductase subunit I"/>
    <property type="match status" value="1"/>
</dbReference>
<comment type="subcellular location">
    <subcellularLocation>
        <location evidence="18">Cell membrane</location>
        <topology evidence="18">Peripheral membrane protein</topology>
    </subcellularLocation>
</comment>
<evidence type="ECO:0000256" key="12">
    <source>
        <dbReference type="ARBA" id="ARBA00023075"/>
    </source>
</evidence>
<keyword evidence="2 18" id="KW-1003">Cell membrane</keyword>
<keyword evidence="7" id="KW-0677">Repeat</keyword>
<dbReference type="NCBIfam" id="NF004539">
    <property type="entry name" value="PRK05888.1-5"/>
    <property type="match status" value="1"/>
</dbReference>
<keyword evidence="20" id="KW-0560">Oxidoreductase</keyword>
<dbReference type="AlphaFoldDB" id="A0A7G1Q7K9"/>
<comment type="catalytic activity">
    <reaction evidence="18">
        <text>a quinone + NADH + 5 H(+)(in) = a quinol + NAD(+) + 4 H(+)(out)</text>
        <dbReference type="Rhea" id="RHEA:57888"/>
        <dbReference type="ChEBI" id="CHEBI:15378"/>
        <dbReference type="ChEBI" id="CHEBI:24646"/>
        <dbReference type="ChEBI" id="CHEBI:57540"/>
        <dbReference type="ChEBI" id="CHEBI:57945"/>
        <dbReference type="ChEBI" id="CHEBI:132124"/>
    </reaction>
</comment>
<comment type="subunit">
    <text evidence="18">NDH-1 is composed of 14 different subunits. Subunits NuoA, H, J, K, L, M, N constitute the membrane sector of the complex.</text>
</comment>
<sequence>MNTLRSYFKSFLLWELILGLKLTGRYLFARKITVQFPEERTPLSPRFRGLHALRRYPNGEERCIACKLCEAVCPALAITIDSHQREDKTRRTTRYDIDLFKCIYCGFCEEACPVDSIVLTRVFDYHFEERGEQIMHKGQLLAIGDKYEHQIAADRTADAPYR</sequence>
<dbReference type="InterPro" id="IPR017900">
    <property type="entry name" value="4Fe4S_Fe_S_CS"/>
</dbReference>
<evidence type="ECO:0000256" key="18">
    <source>
        <dbReference type="HAMAP-Rule" id="MF_01351"/>
    </source>
</evidence>
<dbReference type="NCBIfam" id="NF004538">
    <property type="entry name" value="PRK05888.1-4"/>
    <property type="match status" value="1"/>
</dbReference>
<evidence type="ECO:0000256" key="4">
    <source>
        <dbReference type="ARBA" id="ARBA00022519"/>
    </source>
</evidence>
<comment type="function">
    <text evidence="18">NDH-1 shuttles electrons from NADH, via FMN and iron-sulfur (Fe-S) centers, to quinones in the respiratory chain. The immediate electron acceptor for the enzyme in this species is believed to be ubiquinone. Couples the redox reaction to proton translocation (for every two electrons transferred, four hydrogen ions are translocated across the cytoplasmic membrane), and thus conserves the redox energy in a proton gradient.</text>
</comment>
<organism evidence="20 21">
    <name type="scientific">Candidatus Nitrosacidococcus tergens</name>
    <dbReference type="NCBI Taxonomy" id="553981"/>
    <lineage>
        <taxon>Bacteria</taxon>
        <taxon>Pseudomonadati</taxon>
        <taxon>Pseudomonadota</taxon>
        <taxon>Gammaproteobacteria</taxon>
        <taxon>Chromatiales</taxon>
        <taxon>Chromatiaceae</taxon>
        <taxon>Candidatus Nitrosacidococcus</taxon>
    </lineage>
</organism>
<comment type="subunit">
    <text evidence="14">NDH-1 is composed of 13 different subunits. Subunits NuoA, H, J, K, L, M, N constitute the membrane sector of the complex.</text>
</comment>
<keyword evidence="9 18" id="KW-0408">Iron</keyword>
<name>A0A7G1Q7K9_9GAMM</name>
<dbReference type="GO" id="GO:0005506">
    <property type="term" value="F:iron ion binding"/>
    <property type="evidence" value="ECO:0007669"/>
    <property type="project" value="UniProtKB-UniRule"/>
</dbReference>
<dbReference type="PANTHER" id="PTHR10849">
    <property type="entry name" value="NADH DEHYDROGENASE UBIQUINONE IRON-SULFUR PROTEIN 8, MITOCHONDRIAL"/>
    <property type="match status" value="1"/>
</dbReference>
<evidence type="ECO:0000256" key="14">
    <source>
        <dbReference type="ARBA" id="ARBA00038844"/>
    </source>
</evidence>
<evidence type="ECO:0000256" key="5">
    <source>
        <dbReference type="ARBA" id="ARBA00022719"/>
    </source>
</evidence>
<evidence type="ECO:0000256" key="17">
    <source>
        <dbReference type="ARBA" id="ARBA00043079"/>
    </source>
</evidence>
<dbReference type="PROSITE" id="PS00198">
    <property type="entry name" value="4FE4S_FER_1"/>
    <property type="match status" value="2"/>
</dbReference>
<evidence type="ECO:0000256" key="7">
    <source>
        <dbReference type="ARBA" id="ARBA00022737"/>
    </source>
</evidence>
<gene>
    <name evidence="18 20" type="primary">nuoI</name>
    <name evidence="20" type="ORF">NSCAC_0243</name>
</gene>
<evidence type="ECO:0000256" key="15">
    <source>
        <dbReference type="ARBA" id="ARBA00040641"/>
    </source>
</evidence>
<evidence type="ECO:0000256" key="11">
    <source>
        <dbReference type="ARBA" id="ARBA00023027"/>
    </source>
</evidence>
<feature type="binding site" evidence="18">
    <location>
        <position position="105"/>
    </location>
    <ligand>
        <name>[4Fe-4S] cluster</name>
        <dbReference type="ChEBI" id="CHEBI:49883"/>
        <label>2</label>
    </ligand>
</feature>
<evidence type="ECO:0000256" key="1">
    <source>
        <dbReference type="ARBA" id="ARBA00010277"/>
    </source>
</evidence>
<dbReference type="InterPro" id="IPR017896">
    <property type="entry name" value="4Fe4S_Fe-S-bd"/>
</dbReference>
<reference evidence="20 21" key="1">
    <citation type="submission" date="2020-03" db="EMBL/GenBank/DDBJ databases">
        <authorList>
            <person name="Picone N."/>
        </authorList>
    </citation>
    <scope>NUCLEOTIDE SEQUENCE [LARGE SCALE GENOMIC DNA]</scope>
    <source>
        <strain evidence="20">NSCAC1</strain>
    </source>
</reference>
<evidence type="ECO:0000256" key="3">
    <source>
        <dbReference type="ARBA" id="ARBA00022485"/>
    </source>
</evidence>
<keyword evidence="4" id="KW-0997">Cell inner membrane</keyword>
<comment type="cofactor">
    <cofactor evidence="18">
        <name>[4Fe-4S] cluster</name>
        <dbReference type="ChEBI" id="CHEBI:49883"/>
    </cofactor>
    <text evidence="18">Binds 2 [4Fe-4S] clusters per subunit.</text>
</comment>
<dbReference type="PROSITE" id="PS51379">
    <property type="entry name" value="4FE4S_FER_2"/>
    <property type="match status" value="2"/>
</dbReference>
<dbReference type="RefSeq" id="WP_197744618.1">
    <property type="nucleotide sequence ID" value="NZ_LR778175.1"/>
</dbReference>
<feature type="domain" description="4Fe-4S ferredoxin-type" evidence="19">
    <location>
        <begin position="53"/>
        <end position="83"/>
    </location>
</feature>
<dbReference type="GO" id="GO:0051539">
    <property type="term" value="F:4 iron, 4 sulfur cluster binding"/>
    <property type="evidence" value="ECO:0007669"/>
    <property type="project" value="UniProtKB-KW"/>
</dbReference>
<feature type="binding site" evidence="18">
    <location>
        <position position="112"/>
    </location>
    <ligand>
        <name>[4Fe-4S] cluster</name>
        <dbReference type="ChEBI" id="CHEBI:49883"/>
        <label>1</label>
    </ligand>
</feature>
<comment type="similarity">
    <text evidence="1 18">Belongs to the complex I 23 kDa subunit family.</text>
</comment>
<keyword evidence="6 18" id="KW-0479">Metal-binding</keyword>
<protein>
    <recommendedName>
        <fullName evidence="15 18">NADH-quinone oxidoreductase subunit I</fullName>
        <ecNumber evidence="18">7.1.1.-</ecNumber>
    </recommendedName>
    <alternativeName>
        <fullName evidence="16 18">NADH dehydrogenase I subunit I</fullName>
    </alternativeName>
    <alternativeName>
        <fullName evidence="17 18">NDH-1 subunit I</fullName>
    </alternativeName>
</protein>
<evidence type="ECO:0000256" key="2">
    <source>
        <dbReference type="ARBA" id="ARBA00022475"/>
    </source>
</evidence>
<dbReference type="Gene3D" id="3.30.70.3270">
    <property type="match status" value="1"/>
</dbReference>
<evidence type="ECO:0000256" key="16">
    <source>
        <dbReference type="ARBA" id="ARBA00041748"/>
    </source>
</evidence>
<feature type="binding site" evidence="18">
    <location>
        <position position="69"/>
    </location>
    <ligand>
        <name>[4Fe-4S] cluster</name>
        <dbReference type="ChEBI" id="CHEBI:49883"/>
        <label>1</label>
    </ligand>
</feature>
<feature type="binding site" evidence="18">
    <location>
        <position position="102"/>
    </location>
    <ligand>
        <name>[4Fe-4S] cluster</name>
        <dbReference type="ChEBI" id="CHEBI:49883"/>
        <label>2</label>
    </ligand>
</feature>
<keyword evidence="13 18" id="KW-0472">Membrane</keyword>
<keyword evidence="3 18" id="KW-0004">4Fe-4S</keyword>
<dbReference type="SUPFAM" id="SSF54862">
    <property type="entry name" value="4Fe-4S ferredoxins"/>
    <property type="match status" value="1"/>
</dbReference>
<dbReference type="GO" id="GO:0050136">
    <property type="term" value="F:NADH dehydrogenase (quinone) (non-electrogenic) activity"/>
    <property type="evidence" value="ECO:0007669"/>
    <property type="project" value="UniProtKB-UniRule"/>
</dbReference>
<keyword evidence="21" id="KW-1185">Reference proteome</keyword>
<dbReference type="EMBL" id="LR778175">
    <property type="protein sequence ID" value="CAB1274587.1"/>
    <property type="molecule type" value="Genomic_DNA"/>
</dbReference>
<dbReference type="GO" id="GO:0005886">
    <property type="term" value="C:plasma membrane"/>
    <property type="evidence" value="ECO:0007669"/>
    <property type="project" value="UniProtKB-SubCell"/>
</dbReference>
<keyword evidence="12 18" id="KW-0830">Ubiquinone</keyword>
<proteinExistence type="inferred from homology"/>
<dbReference type="KEGG" id="ntg:NSCAC_0243"/>
<feature type="binding site" evidence="18">
    <location>
        <position position="63"/>
    </location>
    <ligand>
        <name>[4Fe-4S] cluster</name>
        <dbReference type="ChEBI" id="CHEBI:49883"/>
        <label>1</label>
    </ligand>
</feature>
<dbReference type="PANTHER" id="PTHR10849:SF20">
    <property type="entry name" value="NADH DEHYDROGENASE [UBIQUINONE] IRON-SULFUR PROTEIN 8, MITOCHONDRIAL"/>
    <property type="match status" value="1"/>
</dbReference>
<feature type="binding site" evidence="18">
    <location>
        <position position="73"/>
    </location>
    <ligand>
        <name>[4Fe-4S] cluster</name>
        <dbReference type="ChEBI" id="CHEBI:49883"/>
        <label>2</label>
    </ligand>
</feature>
<dbReference type="EC" id="7.1.1.-" evidence="18"/>
<evidence type="ECO:0000259" key="19">
    <source>
        <dbReference type="PROSITE" id="PS51379"/>
    </source>
</evidence>
<dbReference type="HAMAP" id="MF_01351">
    <property type="entry name" value="NDH1_NuoI"/>
    <property type="match status" value="1"/>
</dbReference>
<evidence type="ECO:0000256" key="10">
    <source>
        <dbReference type="ARBA" id="ARBA00023014"/>
    </source>
</evidence>
<dbReference type="NCBIfam" id="TIGR01971">
    <property type="entry name" value="NuoI"/>
    <property type="match status" value="1"/>
</dbReference>
<dbReference type="Pfam" id="PF12838">
    <property type="entry name" value="Fer4_7"/>
    <property type="match status" value="1"/>
</dbReference>
<evidence type="ECO:0000256" key="6">
    <source>
        <dbReference type="ARBA" id="ARBA00022723"/>
    </source>
</evidence>
<keyword evidence="11 18" id="KW-0520">NAD</keyword>
<keyword evidence="8 18" id="KW-1278">Translocase</keyword>
<keyword evidence="10 18" id="KW-0411">Iron-sulfur</keyword>
<feature type="binding site" evidence="18">
    <location>
        <position position="108"/>
    </location>
    <ligand>
        <name>[4Fe-4S] cluster</name>
        <dbReference type="ChEBI" id="CHEBI:49883"/>
        <label>2</label>
    </ligand>
</feature>